<evidence type="ECO:0000313" key="3">
    <source>
        <dbReference type="Proteomes" id="UP000054549"/>
    </source>
</evidence>
<dbReference type="EMBL" id="KN818225">
    <property type="protein sequence ID" value="KIL69889.1"/>
    <property type="molecule type" value="Genomic_DNA"/>
</dbReference>
<feature type="transmembrane region" description="Helical" evidence="1">
    <location>
        <begin position="590"/>
        <end position="614"/>
    </location>
</feature>
<dbReference type="AlphaFoldDB" id="A0A0C2TRI0"/>
<dbReference type="GO" id="GO:0042765">
    <property type="term" value="C:GPI-anchor transamidase complex"/>
    <property type="evidence" value="ECO:0007669"/>
    <property type="project" value="InterPro"/>
</dbReference>
<dbReference type="FunCoup" id="A0A0C2TRI0">
    <property type="interactions" value="272"/>
</dbReference>
<feature type="transmembrane region" description="Helical" evidence="1">
    <location>
        <begin position="37"/>
        <end position="55"/>
    </location>
</feature>
<protein>
    <recommendedName>
        <fullName evidence="4">Gaa1-domain-containing protein</fullName>
    </recommendedName>
</protein>
<feature type="transmembrane region" description="Helical" evidence="1">
    <location>
        <begin position="518"/>
        <end position="547"/>
    </location>
</feature>
<sequence length="615" mass="68394">MDRLRNHVSRLTIALKSHETRLRRRQAVTAWFTRRAMMLRIVLFVVGYAWIISVPSPRLARGTYMDENALQPAQVNMYWNWGDVNNADRYLEELERLHDVNATSEQRAQFFKAEFTKLGIAASTQSYSYTVGNTPIKGVNAYAVLPSPRTSGTEAMVISASWMSRMDEDQGTLNLRGVSSILALAAFLKRYSLWAKDIVFVLSDGHLEGMHAWLSAYHGDVQSNLMAESLSLSSGIIWTALNLDYPGHSFSHLGVFFEGCNGRLPNQDLQNSLHRIALSNGVPVTVYDHIDTDHQTLPAPFNWLPEHIQQEIGAYCQQVKNVLRHLGYQARGQPSGVHGLYHQFRIDAVTLFAVPATGPHGFHSIGRVIESTLRTMNNLLERLHASFFFFMLTAPDRFLKIGSYLPSVLLISVAMMFGGLTAWNGASQFSDNKGANSVNASDTSRPVLSSLILMASTHVFGVLLFWALSSAWYSDRFYLVSLTLTACSVLPIVGFSYVANRADISGHSLTLKAFNLCLASTVVSITAVLNFSLALVLAVFLGVPLSISSSSKSSRPRRLVKYAFYVILALGWLTLAPREVKKAMWHWEALSVWFAPFICMVYVPLALQAGLVCLL</sequence>
<keyword evidence="3" id="KW-1185">Reference proteome</keyword>
<dbReference type="PANTHER" id="PTHR13304">
    <property type="entry name" value="GLYCOSYLPHOSPHATIDYLINOSITOL ANCHOR ATTACHMENT 1 PROTEIN"/>
    <property type="match status" value="1"/>
</dbReference>
<dbReference type="GO" id="GO:0016255">
    <property type="term" value="P:attachment of GPI anchor to protein"/>
    <property type="evidence" value="ECO:0007669"/>
    <property type="project" value="TreeGrafter"/>
</dbReference>
<dbReference type="Pfam" id="PF04114">
    <property type="entry name" value="Gaa1"/>
    <property type="match status" value="1"/>
</dbReference>
<accession>A0A0C2TRI0</accession>
<evidence type="ECO:0000313" key="2">
    <source>
        <dbReference type="EMBL" id="KIL69889.1"/>
    </source>
</evidence>
<dbReference type="Proteomes" id="UP000054549">
    <property type="component" value="Unassembled WGS sequence"/>
</dbReference>
<reference evidence="2 3" key="1">
    <citation type="submission" date="2014-04" db="EMBL/GenBank/DDBJ databases">
        <title>Evolutionary Origins and Diversification of the Mycorrhizal Mutualists.</title>
        <authorList>
            <consortium name="DOE Joint Genome Institute"/>
            <consortium name="Mycorrhizal Genomics Consortium"/>
            <person name="Kohler A."/>
            <person name="Kuo A."/>
            <person name="Nagy L.G."/>
            <person name="Floudas D."/>
            <person name="Copeland A."/>
            <person name="Barry K.W."/>
            <person name="Cichocki N."/>
            <person name="Veneault-Fourrey C."/>
            <person name="LaButti K."/>
            <person name="Lindquist E.A."/>
            <person name="Lipzen A."/>
            <person name="Lundell T."/>
            <person name="Morin E."/>
            <person name="Murat C."/>
            <person name="Riley R."/>
            <person name="Ohm R."/>
            <person name="Sun H."/>
            <person name="Tunlid A."/>
            <person name="Henrissat B."/>
            <person name="Grigoriev I.V."/>
            <person name="Hibbett D.S."/>
            <person name="Martin F."/>
        </authorList>
    </citation>
    <scope>NUCLEOTIDE SEQUENCE [LARGE SCALE GENOMIC DNA]</scope>
    <source>
        <strain evidence="2 3">Koide BX008</strain>
    </source>
</reference>
<dbReference type="OrthoDB" id="445301at2759"/>
<gene>
    <name evidence="2" type="ORF">M378DRAFT_7676</name>
</gene>
<dbReference type="InParanoid" id="A0A0C2TRI0"/>
<dbReference type="STRING" id="946122.A0A0C2TRI0"/>
<keyword evidence="1" id="KW-1133">Transmembrane helix</keyword>
<feature type="transmembrane region" description="Helical" evidence="1">
    <location>
        <begin position="559"/>
        <end position="578"/>
    </location>
</feature>
<feature type="transmembrane region" description="Helical" evidence="1">
    <location>
        <begin position="404"/>
        <end position="426"/>
    </location>
</feature>
<evidence type="ECO:0008006" key="4">
    <source>
        <dbReference type="Google" id="ProtNLM"/>
    </source>
</evidence>
<proteinExistence type="predicted"/>
<evidence type="ECO:0000256" key="1">
    <source>
        <dbReference type="SAM" id="Phobius"/>
    </source>
</evidence>
<feature type="transmembrane region" description="Helical" evidence="1">
    <location>
        <begin position="446"/>
        <end position="468"/>
    </location>
</feature>
<dbReference type="HOGENOM" id="CLU_007442_0_0_1"/>
<keyword evidence="1" id="KW-0812">Transmembrane</keyword>
<feature type="transmembrane region" description="Helical" evidence="1">
    <location>
        <begin position="477"/>
        <end position="498"/>
    </location>
</feature>
<dbReference type="InterPro" id="IPR007246">
    <property type="entry name" value="Gaa1"/>
</dbReference>
<name>A0A0C2TRI0_AMAMK</name>
<organism evidence="2 3">
    <name type="scientific">Amanita muscaria (strain Koide BX008)</name>
    <dbReference type="NCBI Taxonomy" id="946122"/>
    <lineage>
        <taxon>Eukaryota</taxon>
        <taxon>Fungi</taxon>
        <taxon>Dikarya</taxon>
        <taxon>Basidiomycota</taxon>
        <taxon>Agaricomycotina</taxon>
        <taxon>Agaricomycetes</taxon>
        <taxon>Agaricomycetidae</taxon>
        <taxon>Agaricales</taxon>
        <taxon>Pluteineae</taxon>
        <taxon>Amanitaceae</taxon>
        <taxon>Amanita</taxon>
    </lineage>
</organism>
<dbReference type="Gene3D" id="3.40.630.10">
    <property type="entry name" value="Zn peptidases"/>
    <property type="match status" value="1"/>
</dbReference>
<keyword evidence="1" id="KW-0472">Membrane</keyword>
<dbReference type="PANTHER" id="PTHR13304:SF0">
    <property type="entry name" value="GLYCOSYLPHOSPHATIDYLINOSITOL ANCHOR ATTACHMENT 1 PROTEIN"/>
    <property type="match status" value="1"/>
</dbReference>